<dbReference type="InterPro" id="IPR011009">
    <property type="entry name" value="Kinase-like_dom_sf"/>
</dbReference>
<dbReference type="PANTHER" id="PTHR45890:SF1">
    <property type="entry name" value="AARF DOMAIN CONTAINING KINASE 2"/>
    <property type="match status" value="1"/>
</dbReference>
<keyword evidence="1" id="KW-0732">Signal</keyword>
<accession>A0AB34JS11</accession>
<dbReference type="AlphaFoldDB" id="A0AB34JS11"/>
<evidence type="ECO:0000313" key="4">
    <source>
        <dbReference type="Proteomes" id="UP001515480"/>
    </source>
</evidence>
<dbReference type="InterPro" id="IPR000719">
    <property type="entry name" value="Prot_kinase_dom"/>
</dbReference>
<protein>
    <recommendedName>
        <fullName evidence="2">Protein kinase domain-containing protein</fullName>
    </recommendedName>
</protein>
<dbReference type="EMBL" id="JBGBPQ010000005">
    <property type="protein sequence ID" value="KAL1523517.1"/>
    <property type="molecule type" value="Genomic_DNA"/>
</dbReference>
<organism evidence="3 4">
    <name type="scientific">Prymnesium parvum</name>
    <name type="common">Toxic golden alga</name>
    <dbReference type="NCBI Taxonomy" id="97485"/>
    <lineage>
        <taxon>Eukaryota</taxon>
        <taxon>Haptista</taxon>
        <taxon>Haptophyta</taxon>
        <taxon>Prymnesiophyceae</taxon>
        <taxon>Prymnesiales</taxon>
        <taxon>Prymnesiaceae</taxon>
        <taxon>Prymnesium</taxon>
    </lineage>
</organism>
<evidence type="ECO:0000256" key="1">
    <source>
        <dbReference type="SAM" id="SignalP"/>
    </source>
</evidence>
<gene>
    <name evidence="3" type="ORF">AB1Y20_018454</name>
</gene>
<feature type="domain" description="Protein kinase" evidence="2">
    <location>
        <begin position="165"/>
        <end position="521"/>
    </location>
</feature>
<reference evidence="3 4" key="1">
    <citation type="journal article" date="2024" name="Science">
        <title>Giant polyketide synthase enzymes in the biosynthesis of giant marine polyether toxins.</title>
        <authorList>
            <person name="Fallon T.R."/>
            <person name="Shende V.V."/>
            <person name="Wierzbicki I.H."/>
            <person name="Pendleton A.L."/>
            <person name="Watervoot N.F."/>
            <person name="Auber R.P."/>
            <person name="Gonzalez D.J."/>
            <person name="Wisecaver J.H."/>
            <person name="Moore B.S."/>
        </authorList>
    </citation>
    <scope>NUCLEOTIDE SEQUENCE [LARGE SCALE GENOMIC DNA]</scope>
    <source>
        <strain evidence="3 4">12B1</strain>
    </source>
</reference>
<sequence>MAARALLFLAAATASAEPEPRKACTLRPAQQVVLAGVSARAALSAVEAYRRGAPPPLRELIGARAEASLVDAPPPSTLHLVARALVLLLVFLPVLLGAPFARFSRTFREKVFFPSVKRALAQAGTAFIKWGQWASCRPDMFPERLYTKRQVEAEMGRPLAECFESIDKRPMASGSIAQVHKATYKGQTVAVKVRHPEVISRIVTDFILMRGLANLLARLVPSINLKSSVDQFSETMVAQTRLDVEAEHLNRFIWNFAGESWRDVAFPKPLFSSRSVLVETYEEGELVSKYTLQRSLHMGGESLDRHEAHFVVSRGEDIYLKMLLSDNLMHADLHPGNILISTSGRSPRLILLDVGMVARLTPEESSAFIGLLHACGAGDGRRAAQVVLRFSEAQTCVTPEARQAFAEDMHALFRERCRGFGTGVEFGSVLRGVLSHCRTHRNARVSLDANYMTLVMNVLCLEGMANALLPEYNVLDAARPLLAAHRRLPGFTFSLGMPVIRRIKKARDGLWLLTTGGTSSA</sequence>
<dbReference type="GO" id="GO:0004672">
    <property type="term" value="F:protein kinase activity"/>
    <property type="evidence" value="ECO:0007669"/>
    <property type="project" value="InterPro"/>
</dbReference>
<dbReference type="GO" id="GO:0005524">
    <property type="term" value="F:ATP binding"/>
    <property type="evidence" value="ECO:0007669"/>
    <property type="project" value="InterPro"/>
</dbReference>
<dbReference type="Gene3D" id="1.10.510.10">
    <property type="entry name" value="Transferase(Phosphotransferase) domain 1"/>
    <property type="match status" value="1"/>
</dbReference>
<feature type="signal peptide" evidence="1">
    <location>
        <begin position="1"/>
        <end position="16"/>
    </location>
</feature>
<feature type="chain" id="PRO_5044238054" description="Protein kinase domain-containing protein" evidence="1">
    <location>
        <begin position="17"/>
        <end position="521"/>
    </location>
</feature>
<evidence type="ECO:0000259" key="2">
    <source>
        <dbReference type="PROSITE" id="PS50011"/>
    </source>
</evidence>
<keyword evidence="4" id="KW-1185">Reference proteome</keyword>
<dbReference type="SUPFAM" id="SSF56112">
    <property type="entry name" value="Protein kinase-like (PK-like)"/>
    <property type="match status" value="1"/>
</dbReference>
<name>A0AB34JS11_PRYPA</name>
<dbReference type="Proteomes" id="UP001515480">
    <property type="component" value="Unassembled WGS sequence"/>
</dbReference>
<proteinExistence type="predicted"/>
<evidence type="ECO:0000313" key="3">
    <source>
        <dbReference type="EMBL" id="KAL1523517.1"/>
    </source>
</evidence>
<dbReference type="PANTHER" id="PTHR45890">
    <property type="entry name" value="AARF DOMAIN CONTAINING KINASE 2 (PREDICTED)"/>
    <property type="match status" value="1"/>
</dbReference>
<dbReference type="Pfam" id="PF03109">
    <property type="entry name" value="ABC1"/>
    <property type="match status" value="1"/>
</dbReference>
<comment type="caution">
    <text evidence="3">The sequence shown here is derived from an EMBL/GenBank/DDBJ whole genome shotgun (WGS) entry which is preliminary data.</text>
</comment>
<dbReference type="InterPro" id="IPR052402">
    <property type="entry name" value="ADCK_kinase"/>
</dbReference>
<dbReference type="InterPro" id="IPR004147">
    <property type="entry name" value="ABC1_dom"/>
</dbReference>
<dbReference type="PROSITE" id="PS50011">
    <property type="entry name" value="PROTEIN_KINASE_DOM"/>
    <property type="match status" value="1"/>
</dbReference>